<evidence type="ECO:0000313" key="10">
    <source>
        <dbReference type="EMBL" id="KAK1281985.1"/>
    </source>
</evidence>
<keyword evidence="7" id="KW-0408">Iron</keyword>
<proteinExistence type="inferred from homology"/>
<dbReference type="GO" id="GO:0004497">
    <property type="term" value="F:monooxygenase activity"/>
    <property type="evidence" value="ECO:0007669"/>
    <property type="project" value="UniProtKB-KW"/>
</dbReference>
<keyword evidence="6" id="KW-0560">Oxidoreductase</keyword>
<keyword evidence="9" id="KW-0472">Membrane</keyword>
<comment type="subcellular location">
    <subcellularLocation>
        <location evidence="2">Membrane</location>
    </subcellularLocation>
</comment>
<dbReference type="PANTHER" id="PTHR47943:SF8">
    <property type="entry name" value="CYTOCHROME P450"/>
    <property type="match status" value="1"/>
</dbReference>
<evidence type="ECO:0000256" key="5">
    <source>
        <dbReference type="ARBA" id="ARBA00022723"/>
    </source>
</evidence>
<comment type="cofactor">
    <cofactor evidence="1">
        <name>heme</name>
        <dbReference type="ChEBI" id="CHEBI:30413"/>
    </cofactor>
</comment>
<dbReference type="Gene3D" id="1.10.630.10">
    <property type="entry name" value="Cytochrome P450"/>
    <property type="match status" value="1"/>
</dbReference>
<dbReference type="Pfam" id="PF00067">
    <property type="entry name" value="p450"/>
    <property type="match status" value="1"/>
</dbReference>
<dbReference type="InterPro" id="IPR036396">
    <property type="entry name" value="Cyt_P450_sf"/>
</dbReference>
<evidence type="ECO:0000256" key="7">
    <source>
        <dbReference type="ARBA" id="ARBA00023004"/>
    </source>
</evidence>
<dbReference type="GO" id="GO:0020037">
    <property type="term" value="F:heme binding"/>
    <property type="evidence" value="ECO:0007669"/>
    <property type="project" value="InterPro"/>
</dbReference>
<keyword evidence="8" id="KW-0503">Monooxygenase</keyword>
<comment type="similarity">
    <text evidence="3">Belongs to the cytochrome P450 family.</text>
</comment>
<dbReference type="EMBL" id="JAUJYO010000022">
    <property type="protein sequence ID" value="KAK1281985.1"/>
    <property type="molecule type" value="Genomic_DNA"/>
</dbReference>
<protein>
    <submittedName>
        <fullName evidence="10">Cytochrome P450 93A2</fullName>
    </submittedName>
</protein>
<dbReference type="SUPFAM" id="SSF48264">
    <property type="entry name" value="Cytochrome P450"/>
    <property type="match status" value="1"/>
</dbReference>
<dbReference type="GO" id="GO:0016705">
    <property type="term" value="F:oxidoreductase activity, acting on paired donors, with incorporation or reduction of molecular oxygen"/>
    <property type="evidence" value="ECO:0007669"/>
    <property type="project" value="InterPro"/>
</dbReference>
<dbReference type="Proteomes" id="UP001180020">
    <property type="component" value="Unassembled WGS sequence"/>
</dbReference>
<dbReference type="AlphaFoldDB" id="A0AAV9BYY7"/>
<keyword evidence="5" id="KW-0479">Metal-binding</keyword>
<evidence type="ECO:0000256" key="2">
    <source>
        <dbReference type="ARBA" id="ARBA00004370"/>
    </source>
</evidence>
<gene>
    <name evidence="10" type="primary">CYP93A2</name>
    <name evidence="10" type="ORF">QJS10_CPB22g01435</name>
</gene>
<reference evidence="10" key="1">
    <citation type="journal article" date="2023" name="Nat. Commun.">
        <title>Diploid and tetraploid genomes of Acorus and the evolution of monocots.</title>
        <authorList>
            <person name="Ma L."/>
            <person name="Liu K.W."/>
            <person name="Li Z."/>
            <person name="Hsiao Y.Y."/>
            <person name="Qi Y."/>
            <person name="Fu T."/>
            <person name="Tang G.D."/>
            <person name="Zhang D."/>
            <person name="Sun W.H."/>
            <person name="Liu D.K."/>
            <person name="Li Y."/>
            <person name="Chen G.Z."/>
            <person name="Liu X.D."/>
            <person name="Liao X.Y."/>
            <person name="Jiang Y.T."/>
            <person name="Yu X."/>
            <person name="Hao Y."/>
            <person name="Huang J."/>
            <person name="Zhao X.W."/>
            <person name="Ke S."/>
            <person name="Chen Y.Y."/>
            <person name="Wu W.L."/>
            <person name="Hsu J.L."/>
            <person name="Lin Y.F."/>
            <person name="Huang M.D."/>
            <person name="Li C.Y."/>
            <person name="Huang L."/>
            <person name="Wang Z.W."/>
            <person name="Zhao X."/>
            <person name="Zhong W.Y."/>
            <person name="Peng D.H."/>
            <person name="Ahmad S."/>
            <person name="Lan S."/>
            <person name="Zhang J.S."/>
            <person name="Tsai W.C."/>
            <person name="Van de Peer Y."/>
            <person name="Liu Z.J."/>
        </authorList>
    </citation>
    <scope>NUCLEOTIDE SEQUENCE</scope>
    <source>
        <strain evidence="10">CP</strain>
    </source>
</reference>
<keyword evidence="4" id="KW-0349">Heme</keyword>
<evidence type="ECO:0000256" key="4">
    <source>
        <dbReference type="ARBA" id="ARBA00022617"/>
    </source>
</evidence>
<keyword evidence="11" id="KW-1185">Reference proteome</keyword>
<sequence>MVTGMASHGVEGGRVGEARELAKGVAETIGAFNASDFIWVLNGFDVQGLKRRIDDVHRRFDALMERIIQRKEEERRTGGGGGERPKDLLDIMLDVLEDDKAEVRLTRENIKGFVLDIFTAGSDTTAASLEDTSHIKGQNKGLKQRHFIIINGSVSNYSKKAGATYVICQEEPLKFIGVGCASWPWASPIRMEAEAIVLGVFKARQLGLQNIFVCSDAENLFELSNLEVLVLYNYRIASQELEEMLVWRIPLSGAKSLEMRL</sequence>
<evidence type="ECO:0000256" key="9">
    <source>
        <dbReference type="ARBA" id="ARBA00023136"/>
    </source>
</evidence>
<evidence type="ECO:0000256" key="6">
    <source>
        <dbReference type="ARBA" id="ARBA00023002"/>
    </source>
</evidence>
<evidence type="ECO:0000256" key="1">
    <source>
        <dbReference type="ARBA" id="ARBA00001971"/>
    </source>
</evidence>
<dbReference type="PANTHER" id="PTHR47943">
    <property type="entry name" value="CYTOCHROME P450 93A3-LIKE"/>
    <property type="match status" value="1"/>
</dbReference>
<evidence type="ECO:0000256" key="3">
    <source>
        <dbReference type="ARBA" id="ARBA00010617"/>
    </source>
</evidence>
<dbReference type="InterPro" id="IPR001128">
    <property type="entry name" value="Cyt_P450"/>
</dbReference>
<evidence type="ECO:0000256" key="8">
    <source>
        <dbReference type="ARBA" id="ARBA00023033"/>
    </source>
</evidence>
<dbReference type="GO" id="GO:0016020">
    <property type="term" value="C:membrane"/>
    <property type="evidence" value="ECO:0007669"/>
    <property type="project" value="UniProtKB-SubCell"/>
</dbReference>
<evidence type="ECO:0000313" key="11">
    <source>
        <dbReference type="Proteomes" id="UP001180020"/>
    </source>
</evidence>
<comment type="caution">
    <text evidence="10">The sequence shown here is derived from an EMBL/GenBank/DDBJ whole genome shotgun (WGS) entry which is preliminary data.</text>
</comment>
<dbReference type="GO" id="GO:0005506">
    <property type="term" value="F:iron ion binding"/>
    <property type="evidence" value="ECO:0007669"/>
    <property type="project" value="InterPro"/>
</dbReference>
<name>A0AAV9BYY7_ACOCL</name>
<accession>A0AAV9BYY7</accession>
<organism evidence="10 11">
    <name type="scientific">Acorus calamus</name>
    <name type="common">Sweet flag</name>
    <dbReference type="NCBI Taxonomy" id="4465"/>
    <lineage>
        <taxon>Eukaryota</taxon>
        <taxon>Viridiplantae</taxon>
        <taxon>Streptophyta</taxon>
        <taxon>Embryophyta</taxon>
        <taxon>Tracheophyta</taxon>
        <taxon>Spermatophyta</taxon>
        <taxon>Magnoliopsida</taxon>
        <taxon>Liliopsida</taxon>
        <taxon>Acoraceae</taxon>
        <taxon>Acorus</taxon>
    </lineage>
</organism>
<reference evidence="10" key="2">
    <citation type="submission" date="2023-06" db="EMBL/GenBank/DDBJ databases">
        <authorList>
            <person name="Ma L."/>
            <person name="Liu K.-W."/>
            <person name="Li Z."/>
            <person name="Hsiao Y.-Y."/>
            <person name="Qi Y."/>
            <person name="Fu T."/>
            <person name="Tang G."/>
            <person name="Zhang D."/>
            <person name="Sun W.-H."/>
            <person name="Liu D.-K."/>
            <person name="Li Y."/>
            <person name="Chen G.-Z."/>
            <person name="Liu X.-D."/>
            <person name="Liao X.-Y."/>
            <person name="Jiang Y.-T."/>
            <person name="Yu X."/>
            <person name="Hao Y."/>
            <person name="Huang J."/>
            <person name="Zhao X.-W."/>
            <person name="Ke S."/>
            <person name="Chen Y.-Y."/>
            <person name="Wu W.-L."/>
            <person name="Hsu J.-L."/>
            <person name="Lin Y.-F."/>
            <person name="Huang M.-D."/>
            <person name="Li C.-Y."/>
            <person name="Huang L."/>
            <person name="Wang Z.-W."/>
            <person name="Zhao X."/>
            <person name="Zhong W.-Y."/>
            <person name="Peng D.-H."/>
            <person name="Ahmad S."/>
            <person name="Lan S."/>
            <person name="Zhang J.-S."/>
            <person name="Tsai W.-C."/>
            <person name="Van De Peer Y."/>
            <person name="Liu Z.-J."/>
        </authorList>
    </citation>
    <scope>NUCLEOTIDE SEQUENCE</scope>
    <source>
        <strain evidence="10">CP</strain>
        <tissue evidence="10">Leaves</tissue>
    </source>
</reference>